<dbReference type="EMBL" id="BAABAT010000018">
    <property type="protein sequence ID" value="GAA4254496.1"/>
    <property type="molecule type" value="Genomic_DNA"/>
</dbReference>
<evidence type="ECO:0000313" key="6">
    <source>
        <dbReference type="Proteomes" id="UP001500620"/>
    </source>
</evidence>
<keyword evidence="2 5" id="KW-0238">DNA-binding</keyword>
<proteinExistence type="predicted"/>
<dbReference type="GO" id="GO:0003677">
    <property type="term" value="F:DNA binding"/>
    <property type="evidence" value="ECO:0007669"/>
    <property type="project" value="UniProtKB-KW"/>
</dbReference>
<dbReference type="Pfam" id="PF13377">
    <property type="entry name" value="Peripla_BP_3"/>
    <property type="match status" value="1"/>
</dbReference>
<keyword evidence="1" id="KW-0805">Transcription regulation</keyword>
<dbReference type="InterPro" id="IPR028082">
    <property type="entry name" value="Peripla_BP_I"/>
</dbReference>
<evidence type="ECO:0000256" key="1">
    <source>
        <dbReference type="ARBA" id="ARBA00023015"/>
    </source>
</evidence>
<evidence type="ECO:0000259" key="4">
    <source>
        <dbReference type="SMART" id="SM00354"/>
    </source>
</evidence>
<dbReference type="Proteomes" id="UP001500620">
    <property type="component" value="Unassembled WGS sequence"/>
</dbReference>
<accession>A0ABP8DFJ4</accession>
<name>A0ABP8DFJ4_9ACTN</name>
<dbReference type="SUPFAM" id="SSF53822">
    <property type="entry name" value="Periplasmic binding protein-like I"/>
    <property type="match status" value="1"/>
</dbReference>
<dbReference type="CDD" id="cd06267">
    <property type="entry name" value="PBP1_LacI_sugar_binding-like"/>
    <property type="match status" value="1"/>
</dbReference>
<dbReference type="InterPro" id="IPR046335">
    <property type="entry name" value="LacI/GalR-like_sensor"/>
</dbReference>
<dbReference type="SMART" id="SM00354">
    <property type="entry name" value="HTH_LACI"/>
    <property type="match status" value="1"/>
</dbReference>
<evidence type="ECO:0000256" key="3">
    <source>
        <dbReference type="ARBA" id="ARBA00023163"/>
    </source>
</evidence>
<evidence type="ECO:0000256" key="2">
    <source>
        <dbReference type="ARBA" id="ARBA00023125"/>
    </source>
</evidence>
<dbReference type="Gene3D" id="3.40.50.2300">
    <property type="match status" value="2"/>
</dbReference>
<reference evidence="6" key="1">
    <citation type="journal article" date="2019" name="Int. J. Syst. Evol. Microbiol.">
        <title>The Global Catalogue of Microorganisms (GCM) 10K type strain sequencing project: providing services to taxonomists for standard genome sequencing and annotation.</title>
        <authorList>
            <consortium name="The Broad Institute Genomics Platform"/>
            <consortium name="The Broad Institute Genome Sequencing Center for Infectious Disease"/>
            <person name="Wu L."/>
            <person name="Ma J."/>
        </authorList>
    </citation>
    <scope>NUCLEOTIDE SEQUENCE [LARGE SCALE GENOMIC DNA]</scope>
    <source>
        <strain evidence="6">JCM 17441</strain>
    </source>
</reference>
<organism evidence="5 6">
    <name type="scientific">Dactylosporangium darangshiense</name>
    <dbReference type="NCBI Taxonomy" id="579108"/>
    <lineage>
        <taxon>Bacteria</taxon>
        <taxon>Bacillati</taxon>
        <taxon>Actinomycetota</taxon>
        <taxon>Actinomycetes</taxon>
        <taxon>Micromonosporales</taxon>
        <taxon>Micromonosporaceae</taxon>
        <taxon>Dactylosporangium</taxon>
    </lineage>
</organism>
<dbReference type="InterPro" id="IPR000843">
    <property type="entry name" value="HTH_LacI"/>
</dbReference>
<dbReference type="RefSeq" id="WP_345131511.1">
    <property type="nucleotide sequence ID" value="NZ_BAABAT010000018.1"/>
</dbReference>
<gene>
    <name evidence="5" type="ORF">GCM10022255_059420</name>
</gene>
<dbReference type="PANTHER" id="PTHR30146">
    <property type="entry name" value="LACI-RELATED TRANSCRIPTIONAL REPRESSOR"/>
    <property type="match status" value="1"/>
</dbReference>
<comment type="caution">
    <text evidence="5">The sequence shown here is derived from an EMBL/GenBank/DDBJ whole genome shotgun (WGS) entry which is preliminary data.</text>
</comment>
<evidence type="ECO:0000313" key="5">
    <source>
        <dbReference type="EMBL" id="GAA4254496.1"/>
    </source>
</evidence>
<dbReference type="PANTHER" id="PTHR30146:SF153">
    <property type="entry name" value="LACTOSE OPERON REPRESSOR"/>
    <property type="match status" value="1"/>
</dbReference>
<protein>
    <submittedName>
        <fullName evidence="5">LacI family DNA-binding transcriptional regulator</fullName>
    </submittedName>
</protein>
<feature type="domain" description="HTH lacI-type" evidence="4">
    <location>
        <begin position="6"/>
        <end position="70"/>
    </location>
</feature>
<sequence length="336" mass="35899">MELVSPATLAEMARMAGASVATTSRDFTGGPGRPAPELLRGLSYLPNAAAQAAGRGHTNVVGLIVHDINDPYFSSIAAGVTGVADEQDMIVTLADTRRRPEREAKYLASLRQLRCRAVILAGSRSADQASEARLRREIASFTAGGGRVAMISQQLPGVDTVLVENSTGARDLAHSLFDLGHRSFVVLAGPASLRTSRDRVSGFRQGLADRGLRLEPRHVLHADFTREGGFAAAMHWRNSGVKATCLFAANDVMAVGAMAALRQLGLSVPEEISIAGFDDILPLRDISPAVTTVHIPLETLGMEAMGLVLAPECGLTPRVRRIRCTVRLRESTRHVP</sequence>
<keyword evidence="3" id="KW-0804">Transcription</keyword>
<keyword evidence="6" id="KW-1185">Reference proteome</keyword>